<reference evidence="4 5" key="1">
    <citation type="journal article" date="2024" name="G3 (Bethesda)">
        <title>Genome assembly of Hibiscus sabdariffa L. provides insights into metabolisms of medicinal natural products.</title>
        <authorList>
            <person name="Kim T."/>
        </authorList>
    </citation>
    <scope>NUCLEOTIDE SEQUENCE [LARGE SCALE GENOMIC DNA]</scope>
    <source>
        <strain evidence="4">TK-2024</strain>
        <tissue evidence="4">Old leaves</tissue>
    </source>
</reference>
<accession>A0ABR1ZMQ6</accession>
<dbReference type="InterPro" id="IPR036852">
    <property type="entry name" value="Peptidase_S8/S53_dom_sf"/>
</dbReference>
<protein>
    <recommendedName>
        <fullName evidence="3">Peptidase S8/S53 domain-containing protein</fullName>
    </recommendedName>
</protein>
<keyword evidence="2" id="KW-0732">Signal</keyword>
<dbReference type="SUPFAM" id="SSF52743">
    <property type="entry name" value="Subtilisin-like"/>
    <property type="match status" value="2"/>
</dbReference>
<gene>
    <name evidence="4" type="ORF">V6N11_008464</name>
</gene>
<dbReference type="Gene3D" id="3.40.50.200">
    <property type="entry name" value="Peptidase S8/S53 domain"/>
    <property type="match status" value="2"/>
</dbReference>
<evidence type="ECO:0000259" key="3">
    <source>
        <dbReference type="Pfam" id="PF00082"/>
    </source>
</evidence>
<name>A0ABR1ZMQ6_9ROSI</name>
<organism evidence="4 5">
    <name type="scientific">Hibiscus sabdariffa</name>
    <name type="common">roselle</name>
    <dbReference type="NCBI Taxonomy" id="183260"/>
    <lineage>
        <taxon>Eukaryota</taxon>
        <taxon>Viridiplantae</taxon>
        <taxon>Streptophyta</taxon>
        <taxon>Embryophyta</taxon>
        <taxon>Tracheophyta</taxon>
        <taxon>Spermatophyta</taxon>
        <taxon>Magnoliopsida</taxon>
        <taxon>eudicotyledons</taxon>
        <taxon>Gunneridae</taxon>
        <taxon>Pentapetalae</taxon>
        <taxon>rosids</taxon>
        <taxon>malvids</taxon>
        <taxon>Malvales</taxon>
        <taxon>Malvaceae</taxon>
        <taxon>Malvoideae</taxon>
        <taxon>Hibiscus</taxon>
    </lineage>
</organism>
<proteinExistence type="inferred from homology"/>
<evidence type="ECO:0000256" key="1">
    <source>
        <dbReference type="ARBA" id="ARBA00011073"/>
    </source>
</evidence>
<dbReference type="Pfam" id="PF00082">
    <property type="entry name" value="Peptidase_S8"/>
    <property type="match status" value="2"/>
</dbReference>
<feature type="domain" description="Peptidase S8/S53" evidence="3">
    <location>
        <begin position="135"/>
        <end position="219"/>
    </location>
</feature>
<evidence type="ECO:0000313" key="5">
    <source>
        <dbReference type="Proteomes" id="UP001396334"/>
    </source>
</evidence>
<dbReference type="EMBL" id="JBBPBN010000869">
    <property type="protein sequence ID" value="KAK8481668.1"/>
    <property type="molecule type" value="Genomic_DNA"/>
</dbReference>
<sequence length="225" mass="23915">MFESLFKKIIGAKFYKDDGDFEPDYDIQSSRYYKGHGTHTSSTAAGGFVIRASLYGLAKGTAHGGVPSARIAIYKICWAYGCSDVDILAVFNDAIANDVDIISLSIGGAPSDYFDDPVKTKQKIIGAKFYKADGDFELDYNIQSPRHSEGHGTHTSSTAAGCFVSRASLYGLAKGTACGGVSSACIAVYKICWAYGCSNVDILAVFNDAIAGGVDIISLQDLPKP</sequence>
<evidence type="ECO:0000256" key="2">
    <source>
        <dbReference type="ARBA" id="ARBA00022729"/>
    </source>
</evidence>
<evidence type="ECO:0000313" key="4">
    <source>
        <dbReference type="EMBL" id="KAK8481668.1"/>
    </source>
</evidence>
<comment type="caution">
    <text evidence="4">The sequence shown here is derived from an EMBL/GenBank/DDBJ whole genome shotgun (WGS) entry which is preliminary data.</text>
</comment>
<comment type="similarity">
    <text evidence="1">Belongs to the peptidase S8 family.</text>
</comment>
<dbReference type="Proteomes" id="UP001396334">
    <property type="component" value="Unassembled WGS sequence"/>
</dbReference>
<dbReference type="PANTHER" id="PTHR10795">
    <property type="entry name" value="PROPROTEIN CONVERTASE SUBTILISIN/KEXIN"/>
    <property type="match status" value="1"/>
</dbReference>
<feature type="domain" description="Peptidase S8/S53" evidence="3">
    <location>
        <begin position="16"/>
        <end position="112"/>
    </location>
</feature>
<dbReference type="InterPro" id="IPR000209">
    <property type="entry name" value="Peptidase_S8/S53_dom"/>
</dbReference>
<keyword evidence="5" id="KW-1185">Reference proteome</keyword>
<dbReference type="InterPro" id="IPR045051">
    <property type="entry name" value="SBT"/>
</dbReference>